<evidence type="ECO:0000256" key="2">
    <source>
        <dbReference type="ARBA" id="ARBA00007061"/>
    </source>
</evidence>
<evidence type="ECO:0000256" key="9">
    <source>
        <dbReference type="PIRSR" id="PIRSR610122-1"/>
    </source>
</evidence>
<comment type="caution">
    <text evidence="14">The sequence shown here is derived from an EMBL/GenBank/DDBJ whole genome shotgun (WGS) entry which is preliminary data.</text>
</comment>
<evidence type="ECO:0000256" key="10">
    <source>
        <dbReference type="PIRSR" id="PIRSR610122-2"/>
    </source>
</evidence>
<evidence type="ECO:0000313" key="14">
    <source>
        <dbReference type="EMBL" id="RCN32737.1"/>
    </source>
</evidence>
<accession>A0A368FRA1</accession>
<dbReference type="PANTHER" id="PTHR43323:SF2">
    <property type="entry name" value="HYDROXYMETHYLGLUTARYL-COA SYNTHASE"/>
    <property type="match status" value="1"/>
</dbReference>
<feature type="domain" description="Hydroxymethylglutaryl-coenzyme A synthase C-terminal" evidence="13">
    <location>
        <begin position="217"/>
        <end position="491"/>
    </location>
</feature>
<comment type="pathway">
    <text evidence="1 11">Metabolic intermediate biosynthesis; (R)-mevalonate biosynthesis; (R)-mevalonate from acetyl-CoA: step 2/3.</text>
</comment>
<keyword evidence="11" id="KW-0753">Steroid metabolism</keyword>
<dbReference type="InterPro" id="IPR010122">
    <property type="entry name" value="HMG_CoA_synthase_euk"/>
</dbReference>
<dbReference type="InterPro" id="IPR000590">
    <property type="entry name" value="HMG_CoA_synt_AS"/>
</dbReference>
<keyword evidence="6 11" id="KW-0756">Sterol biosynthesis</keyword>
<feature type="active site" description="Proton donor/acceptor" evidence="9">
    <location>
        <position position="291"/>
    </location>
</feature>
<evidence type="ECO:0000256" key="1">
    <source>
        <dbReference type="ARBA" id="ARBA00005218"/>
    </source>
</evidence>
<name>A0A368FRA1_ANCCA</name>
<keyword evidence="15" id="KW-1185">Reference proteome</keyword>
<dbReference type="Pfam" id="PF01154">
    <property type="entry name" value="HMG_CoA_synt_N"/>
    <property type="match status" value="1"/>
</dbReference>
<sequence>MYCAEVETSSISTVRIDFFSRNNNLVNSVVLFLAGITMSPSELCIQDVGISAIEIYFPRNAVNQEDLEKFDHCSSGKYTVGLGQEQMGFCGDNEDIVSLSLTVTDALLRNYDIDPSSIGFLAVGTETLIDKSKSVKTELMRLFGDNQDIEGVDVKNACFGGTQAIFHAIDWIYANYATEKRNAIAVLADIAIYAPGPARATGGAGAVAVLITPNAPIAFDRGLRACHMTSAWDFYKPIGKLSTEYPTVDGPVSLQSYMIALDGCYRSYKEKVLRISEQNVSLSSFSAAMFHSPFTRMVQKALARLSYRDHECGTSQCDSLYSKLGTLTASSFEDREVMKCLLKGSEELWKAKTCPYLELNRRIGNMYTPSLFAQLVAYIASGHSDELNRILFFAYGSGSAAAMFSATLNVSSSVYQRMMEISRRAIARLEERHICAPEQYTDALKMREEFLASDVPIIPKGNSAGYSTQTLFPGTYFLKMVDERYRRVYDRTPLSETTQNHVNGYMNGAPGESSGIA</sequence>
<evidence type="ECO:0000256" key="11">
    <source>
        <dbReference type="RuleBase" id="RU364071"/>
    </source>
</evidence>
<dbReference type="EMBL" id="JOJR01001037">
    <property type="protein sequence ID" value="RCN32737.1"/>
    <property type="molecule type" value="Genomic_DNA"/>
</dbReference>
<evidence type="ECO:0000313" key="15">
    <source>
        <dbReference type="Proteomes" id="UP000252519"/>
    </source>
</evidence>
<dbReference type="SUPFAM" id="SSF53901">
    <property type="entry name" value="Thiolase-like"/>
    <property type="match status" value="2"/>
</dbReference>
<evidence type="ECO:0000259" key="12">
    <source>
        <dbReference type="Pfam" id="PF01154"/>
    </source>
</evidence>
<dbReference type="InterPro" id="IPR016039">
    <property type="entry name" value="Thiolase-like"/>
</dbReference>
<evidence type="ECO:0000256" key="7">
    <source>
        <dbReference type="ARBA" id="ARBA00049887"/>
    </source>
</evidence>
<gene>
    <name evidence="14" type="ORF">ANCCAN_21448</name>
</gene>
<keyword evidence="11" id="KW-1207">Sterol metabolism</keyword>
<dbReference type="GO" id="GO:0006084">
    <property type="term" value="P:acetyl-CoA metabolic process"/>
    <property type="evidence" value="ECO:0007669"/>
    <property type="project" value="InterPro"/>
</dbReference>
<keyword evidence="5 11" id="KW-0752">Steroid biosynthesis</keyword>
<evidence type="ECO:0000256" key="8">
    <source>
        <dbReference type="ARBA" id="ARBA00056639"/>
    </source>
</evidence>
<feature type="binding site" evidence="10">
    <location>
        <position position="300"/>
    </location>
    <ligand>
        <name>CoA</name>
        <dbReference type="ChEBI" id="CHEBI:57287"/>
    </ligand>
</feature>
<dbReference type="Proteomes" id="UP000252519">
    <property type="component" value="Unassembled WGS sequence"/>
</dbReference>
<keyword evidence="11" id="KW-0444">Lipid biosynthesis</keyword>
<dbReference type="Gene3D" id="3.40.47.10">
    <property type="match status" value="1"/>
</dbReference>
<dbReference type="AlphaFoldDB" id="A0A368FRA1"/>
<dbReference type="CDD" id="cd00827">
    <property type="entry name" value="init_cond_enzymes"/>
    <property type="match status" value="1"/>
</dbReference>
<dbReference type="GO" id="GO:0010142">
    <property type="term" value="P:farnesyl diphosphate biosynthetic process, mevalonate pathway"/>
    <property type="evidence" value="ECO:0007669"/>
    <property type="project" value="InterPro"/>
</dbReference>
<comment type="similarity">
    <text evidence="2 11">Belongs to the thiolase-like superfamily. HMG-CoA synthase family.</text>
</comment>
<keyword evidence="4 11" id="KW-0808">Transferase</keyword>
<comment type="function">
    <text evidence="11">Catalyzes the condensation of acetyl-CoA with acetoacetyl-CoA to form HMG-CoA.</text>
</comment>
<feature type="binding site" evidence="10">
    <location>
        <position position="253"/>
    </location>
    <ligand>
        <name>CoA</name>
        <dbReference type="ChEBI" id="CHEBI:57287"/>
    </ligand>
</feature>
<dbReference type="EC" id="2.3.3.10" evidence="3 11"/>
<protein>
    <recommendedName>
        <fullName evidence="3 11">Hydroxymethylglutaryl-CoA synthase</fullName>
        <shortName evidence="11">HMG-CoA synthase</shortName>
        <ecNumber evidence="3 11">2.3.3.10</ecNumber>
    </recommendedName>
    <alternativeName>
        <fullName evidence="11">3-hydroxy-3-methylglutaryl coenzyme A synthase</fullName>
    </alternativeName>
</protein>
<proteinExistence type="inferred from homology"/>
<feature type="domain" description="Hydroxymethylglutaryl-coenzyme A synthase N-terminal" evidence="12">
    <location>
        <begin position="46"/>
        <end position="216"/>
    </location>
</feature>
<reference evidence="14 15" key="1">
    <citation type="submission" date="2014-10" db="EMBL/GenBank/DDBJ databases">
        <title>Draft genome of the hookworm Ancylostoma caninum.</title>
        <authorList>
            <person name="Mitreva M."/>
        </authorList>
    </citation>
    <scope>NUCLEOTIDE SEQUENCE [LARGE SCALE GENOMIC DNA]</scope>
    <source>
        <strain evidence="14 15">Baltimore</strain>
    </source>
</reference>
<keyword evidence="11" id="KW-0443">Lipid metabolism</keyword>
<dbReference type="Pfam" id="PF08540">
    <property type="entry name" value="HMG_CoA_synt_C"/>
    <property type="match status" value="1"/>
</dbReference>
<comment type="function">
    <text evidence="8">This enzyme condenses acetyl-CoA with acetoacetyl-CoA to form HMG-CoA, which is the substrate for HMG-CoA reductase.</text>
</comment>
<evidence type="ECO:0000256" key="3">
    <source>
        <dbReference type="ARBA" id="ARBA00012978"/>
    </source>
</evidence>
<dbReference type="OrthoDB" id="1269963at2759"/>
<dbReference type="GO" id="GO:0004421">
    <property type="term" value="F:hydroxymethylglutaryl-CoA synthase activity"/>
    <property type="evidence" value="ECO:0007669"/>
    <property type="project" value="UniProtKB-EC"/>
</dbReference>
<dbReference type="InterPro" id="IPR013746">
    <property type="entry name" value="HMG_CoA_synt_C_dom"/>
</dbReference>
<organism evidence="14 15">
    <name type="scientific">Ancylostoma caninum</name>
    <name type="common">Dog hookworm</name>
    <dbReference type="NCBI Taxonomy" id="29170"/>
    <lineage>
        <taxon>Eukaryota</taxon>
        <taxon>Metazoa</taxon>
        <taxon>Ecdysozoa</taxon>
        <taxon>Nematoda</taxon>
        <taxon>Chromadorea</taxon>
        <taxon>Rhabditida</taxon>
        <taxon>Rhabditina</taxon>
        <taxon>Rhabditomorpha</taxon>
        <taxon>Strongyloidea</taxon>
        <taxon>Ancylostomatidae</taxon>
        <taxon>Ancylostomatinae</taxon>
        <taxon>Ancylostoma</taxon>
    </lineage>
</organism>
<dbReference type="STRING" id="29170.A0A368FRA1"/>
<evidence type="ECO:0000256" key="6">
    <source>
        <dbReference type="ARBA" id="ARBA00023011"/>
    </source>
</evidence>
<dbReference type="PROSITE" id="PS01226">
    <property type="entry name" value="HMG_COA_SYNTHASE"/>
    <property type="match status" value="1"/>
</dbReference>
<evidence type="ECO:0000256" key="5">
    <source>
        <dbReference type="ARBA" id="ARBA00022955"/>
    </source>
</evidence>
<dbReference type="UniPathway" id="UPA00058">
    <property type="reaction ID" value="UER00102"/>
</dbReference>
<feature type="active site" description="Proton donor/acceptor" evidence="9">
    <location>
        <position position="126"/>
    </location>
</feature>
<dbReference type="InterPro" id="IPR013528">
    <property type="entry name" value="HMG_CoA_synth_N"/>
</dbReference>
<evidence type="ECO:0000259" key="13">
    <source>
        <dbReference type="Pfam" id="PF08540"/>
    </source>
</evidence>
<dbReference type="FunFam" id="3.40.47.10:FF:000008">
    <property type="entry name" value="3-hydroxy-3-methylglutaryl coenzyme A synthase"/>
    <property type="match status" value="1"/>
</dbReference>
<comment type="catalytic activity">
    <reaction evidence="7">
        <text>acetoacetyl-CoA + acetyl-CoA + H2O = (3S)-3-hydroxy-3-methylglutaryl-CoA + CoA + H(+)</text>
        <dbReference type="Rhea" id="RHEA:10188"/>
        <dbReference type="ChEBI" id="CHEBI:15377"/>
        <dbReference type="ChEBI" id="CHEBI:15378"/>
        <dbReference type="ChEBI" id="CHEBI:43074"/>
        <dbReference type="ChEBI" id="CHEBI:57286"/>
        <dbReference type="ChEBI" id="CHEBI:57287"/>
        <dbReference type="ChEBI" id="CHEBI:57288"/>
        <dbReference type="EC" id="2.3.3.10"/>
    </reaction>
    <physiologicalReaction direction="left-to-right" evidence="7">
        <dbReference type="Rhea" id="RHEA:10189"/>
    </physiologicalReaction>
</comment>
<dbReference type="NCBIfam" id="TIGR01833">
    <property type="entry name" value="HMG-CoA-S_euk"/>
    <property type="match status" value="1"/>
</dbReference>
<evidence type="ECO:0000256" key="4">
    <source>
        <dbReference type="ARBA" id="ARBA00022679"/>
    </source>
</evidence>
<feature type="active site" description="Acyl-thioester intermediate" evidence="9">
    <location>
        <position position="158"/>
    </location>
</feature>
<dbReference type="PANTHER" id="PTHR43323">
    <property type="entry name" value="3-HYDROXY-3-METHYLGLUTARYL COENZYME A SYNTHASE"/>
    <property type="match status" value="1"/>
</dbReference>
<dbReference type="GO" id="GO:0016126">
    <property type="term" value="P:sterol biosynthetic process"/>
    <property type="evidence" value="ECO:0007669"/>
    <property type="project" value="UniProtKB-KW"/>
</dbReference>